<comment type="subcellular location">
    <subcellularLocation>
        <location evidence="2">Nucleus</location>
    </subcellularLocation>
</comment>
<accession>A0A0G4FEZ2</accession>
<sequence length="223" mass="24712">MASKGKRTIQSVEDAFGISDDEGDEEEMPRDAKRSKNIGEQTATASGPKTYGKLGGTFRVQWQRRSQMYFSEQQDQQVKGLQETAGHSSVLSDNLPQEPSEPTSSRPLPMPVSVTGPRRKNVPLWQQWNTVDSGDAEAAPDSGAAQDSGAPKKWSICYLCQRKFTTSEMLRKHEALSELHKRNLALKKIDRERREEELAAAEVTAQPNGPNPYARILNQEGGA</sequence>
<feature type="compositionally biased region" description="Polar residues" evidence="10">
    <location>
        <begin position="71"/>
        <end position="106"/>
    </location>
</feature>
<reference evidence="11 12" key="1">
    <citation type="submission" date="2014-11" db="EMBL/GenBank/DDBJ databases">
        <authorList>
            <person name="Zhu J."/>
            <person name="Qi W."/>
            <person name="Song R."/>
        </authorList>
    </citation>
    <scope>NUCLEOTIDE SEQUENCE [LARGE SCALE GENOMIC DNA]</scope>
</reference>
<evidence type="ECO:0000256" key="7">
    <source>
        <dbReference type="ARBA" id="ARBA00022990"/>
    </source>
</evidence>
<feature type="region of interest" description="Disordered" evidence="10">
    <location>
        <begin position="1"/>
        <end position="56"/>
    </location>
</feature>
<dbReference type="InterPro" id="IPR029169">
    <property type="entry name" value="PCNP"/>
</dbReference>
<keyword evidence="12" id="KW-1185">Reference proteome</keyword>
<feature type="compositionally biased region" description="Polar residues" evidence="10">
    <location>
        <begin position="38"/>
        <end position="47"/>
    </location>
</feature>
<dbReference type="Pfam" id="PF15473">
    <property type="entry name" value="PCNP"/>
    <property type="match status" value="1"/>
</dbReference>
<organism evidence="11 12">
    <name type="scientific">Vitrella brassicaformis (strain CCMP3155)</name>
    <dbReference type="NCBI Taxonomy" id="1169540"/>
    <lineage>
        <taxon>Eukaryota</taxon>
        <taxon>Sar</taxon>
        <taxon>Alveolata</taxon>
        <taxon>Colpodellida</taxon>
        <taxon>Vitrellaceae</taxon>
        <taxon>Vitrella</taxon>
    </lineage>
</organism>
<keyword evidence="5" id="KW-0597">Phosphoprotein</keyword>
<evidence type="ECO:0000256" key="4">
    <source>
        <dbReference type="ARBA" id="ARBA00022059"/>
    </source>
</evidence>
<dbReference type="InParanoid" id="A0A0G4FEZ2"/>
<keyword evidence="6" id="KW-0832">Ubl conjugation</keyword>
<dbReference type="OrthoDB" id="10068198at2759"/>
<gene>
    <name evidence="11" type="ORF">Vbra_9083</name>
</gene>
<dbReference type="AlphaFoldDB" id="A0A0G4FEZ2"/>
<dbReference type="GO" id="GO:0016567">
    <property type="term" value="P:protein ubiquitination"/>
    <property type="evidence" value="ECO:0007669"/>
    <property type="project" value="InterPro"/>
</dbReference>
<feature type="region of interest" description="Disordered" evidence="10">
    <location>
        <begin position="71"/>
        <end position="150"/>
    </location>
</feature>
<evidence type="ECO:0000256" key="1">
    <source>
        <dbReference type="ARBA" id="ARBA00002646"/>
    </source>
</evidence>
<evidence type="ECO:0000256" key="9">
    <source>
        <dbReference type="ARBA" id="ARBA00023306"/>
    </source>
</evidence>
<comment type="function">
    <text evidence="1">May be involved in cell cycle regulation.</text>
</comment>
<keyword evidence="8" id="KW-0539">Nucleus</keyword>
<name>A0A0G4FEZ2_VITBC</name>
<dbReference type="VEuPathDB" id="CryptoDB:Vbra_9083"/>
<evidence type="ECO:0000256" key="5">
    <source>
        <dbReference type="ARBA" id="ARBA00022553"/>
    </source>
</evidence>
<evidence type="ECO:0000313" key="11">
    <source>
        <dbReference type="EMBL" id="CEM11595.1"/>
    </source>
</evidence>
<dbReference type="GO" id="GO:0005634">
    <property type="term" value="C:nucleus"/>
    <property type="evidence" value="ECO:0007669"/>
    <property type="project" value="UniProtKB-SubCell"/>
</dbReference>
<keyword evidence="9" id="KW-0131">Cell cycle</keyword>
<feature type="compositionally biased region" description="Acidic residues" evidence="10">
    <location>
        <begin position="19"/>
        <end position="28"/>
    </location>
</feature>
<dbReference type="EMBL" id="CDMY01000420">
    <property type="protein sequence ID" value="CEM11595.1"/>
    <property type="molecule type" value="Genomic_DNA"/>
</dbReference>
<evidence type="ECO:0000313" key="12">
    <source>
        <dbReference type="Proteomes" id="UP000041254"/>
    </source>
</evidence>
<protein>
    <recommendedName>
        <fullName evidence="4">PEST proteolytic signal-containing nuclear protein</fullName>
    </recommendedName>
</protein>
<feature type="region of interest" description="Disordered" evidence="10">
    <location>
        <begin position="200"/>
        <end position="223"/>
    </location>
</feature>
<dbReference type="Proteomes" id="UP000041254">
    <property type="component" value="Unassembled WGS sequence"/>
</dbReference>
<evidence type="ECO:0000256" key="10">
    <source>
        <dbReference type="SAM" id="MobiDB-lite"/>
    </source>
</evidence>
<evidence type="ECO:0000256" key="8">
    <source>
        <dbReference type="ARBA" id="ARBA00023242"/>
    </source>
</evidence>
<evidence type="ECO:0000256" key="6">
    <source>
        <dbReference type="ARBA" id="ARBA00022843"/>
    </source>
</evidence>
<comment type="subunit">
    <text evidence="3">Interacts with UHRF2/NIRF.</text>
</comment>
<proteinExistence type="predicted"/>
<keyword evidence="7" id="KW-0007">Acetylation</keyword>
<evidence type="ECO:0000256" key="2">
    <source>
        <dbReference type="ARBA" id="ARBA00004123"/>
    </source>
</evidence>
<evidence type="ECO:0000256" key="3">
    <source>
        <dbReference type="ARBA" id="ARBA00011097"/>
    </source>
</evidence>